<evidence type="ECO:0000313" key="9">
    <source>
        <dbReference type="EMBL" id="KAG8518000.1"/>
    </source>
</evidence>
<dbReference type="Pfam" id="PF02893">
    <property type="entry name" value="GRAM"/>
    <property type="match status" value="1"/>
</dbReference>
<dbReference type="Pfam" id="PF00169">
    <property type="entry name" value="PH"/>
    <property type="match status" value="1"/>
</dbReference>
<organism evidence="9 10">
    <name type="scientific">Galemys pyrenaicus</name>
    <name type="common">Iberian desman</name>
    <name type="synonym">Pyrenean desman</name>
    <dbReference type="NCBI Taxonomy" id="202257"/>
    <lineage>
        <taxon>Eukaryota</taxon>
        <taxon>Metazoa</taxon>
        <taxon>Chordata</taxon>
        <taxon>Craniata</taxon>
        <taxon>Vertebrata</taxon>
        <taxon>Euteleostomi</taxon>
        <taxon>Mammalia</taxon>
        <taxon>Eutheria</taxon>
        <taxon>Laurasiatheria</taxon>
        <taxon>Eulipotyphla</taxon>
        <taxon>Talpidae</taxon>
        <taxon>Galemys</taxon>
    </lineage>
</organism>
<proteinExistence type="inferred from homology"/>
<dbReference type="OrthoDB" id="74314at2759"/>
<feature type="compositionally biased region" description="Basic and acidic residues" evidence="5">
    <location>
        <begin position="2148"/>
        <end position="2167"/>
    </location>
</feature>
<feature type="compositionally biased region" description="Acidic residues" evidence="5">
    <location>
        <begin position="1526"/>
        <end position="1539"/>
    </location>
</feature>
<feature type="domain" description="UDENN" evidence="7">
    <location>
        <begin position="233"/>
        <end position="665"/>
    </location>
</feature>
<evidence type="ECO:0000313" key="10">
    <source>
        <dbReference type="Proteomes" id="UP000700334"/>
    </source>
</evidence>
<comment type="similarity">
    <text evidence="2">Belongs to the protein-tyrosine phosphatase family. Non-receptor class myotubularin subfamily.</text>
</comment>
<dbReference type="GO" id="GO:0005085">
    <property type="term" value="F:guanyl-nucleotide exchange factor activity"/>
    <property type="evidence" value="ECO:0007669"/>
    <property type="project" value="UniProtKB-KW"/>
</dbReference>
<feature type="domain" description="Myotubularin phosphatase" evidence="8">
    <location>
        <begin position="1559"/>
        <end position="2070"/>
    </location>
</feature>
<evidence type="ECO:0000259" key="6">
    <source>
        <dbReference type="PROSITE" id="PS50003"/>
    </source>
</evidence>
<comment type="caution">
    <text evidence="9">The sequence shown here is derived from an EMBL/GenBank/DDBJ whole genome shotgun (WGS) entry which is preliminary data.</text>
</comment>
<protein>
    <submittedName>
        <fullName evidence="9">Myotubularin-related protein 5</fullName>
    </submittedName>
</protein>
<dbReference type="SUPFAM" id="SSF52799">
    <property type="entry name" value="(Phosphotyrosine protein) phosphatases II"/>
    <property type="match status" value="1"/>
</dbReference>
<feature type="region of interest" description="Disordered" evidence="5">
    <location>
        <begin position="1736"/>
        <end position="1765"/>
    </location>
</feature>
<evidence type="ECO:0000259" key="7">
    <source>
        <dbReference type="PROSITE" id="PS50211"/>
    </source>
</evidence>
<dbReference type="SMART" id="SM00801">
    <property type="entry name" value="dDENN"/>
    <property type="match status" value="1"/>
</dbReference>
<feature type="region of interest" description="Disordered" evidence="5">
    <location>
        <begin position="750"/>
        <end position="781"/>
    </location>
</feature>
<dbReference type="PROSITE" id="PS50211">
    <property type="entry name" value="DENN"/>
    <property type="match status" value="1"/>
</dbReference>
<dbReference type="FunFam" id="2.30.29.30:FF:000093">
    <property type="entry name" value="SET binding factor 2"/>
    <property type="match status" value="1"/>
</dbReference>
<reference evidence="9" key="1">
    <citation type="journal article" date="2021" name="Evol. Appl.">
        <title>The genome of the Pyrenean desman and the effects of bottlenecks and inbreeding on the genomic landscape of an endangered species.</title>
        <authorList>
            <person name="Escoda L."/>
            <person name="Castresana J."/>
        </authorList>
    </citation>
    <scope>NUCLEOTIDE SEQUENCE</scope>
    <source>
        <strain evidence="9">IBE-C5619</strain>
    </source>
</reference>
<dbReference type="FunFam" id="3.30.450.200:FF:000004">
    <property type="entry name" value="SET binding factor 2"/>
    <property type="match status" value="1"/>
</dbReference>
<sequence>SSQASGRGRELRPLCRPRLCSVLAGLWREAMCVAVVPYEGPGDSPAAGAASLDRRTAPLPTCLGQKLLPMLLPPPPTPAALPGPRRWFGAAHNLAGVGAGSEPTCLGLLWHPAAAGPAHCLQPWTVAKSVVPLPLAGHRGWAGWAWLHLEAAGWCHPPPAPPRQSALAAMSGPCAGHAVPGCLGRSWVRRAGPPCLATTADLLAGFVGRGSPRLSLGRWVPAFLLAGGLSRGGGTRGRAVPSRSGEGQGQILQRFPEKDWEDNPFPQGIELFCQPSGWQLCPERNPPTFFVAVLTDINSERHYCACLTFWEPAEPAQEAGGTQGPTEKEDEEEEEEGGPLRLSPTAPGPPGQLFAPKTLVLVSRLDHTEVFRNSLGLIYTIHVEGLSVGLESVVGNLLTCTVPLAGGSQRTISLGAGDRQVIQTPLADSLPVSRCSVALLFRQLGITNVLSLFCAALTEHKVLFLSRSYQRLADACRGLLALLFPLRYSFTYVPILPAQLLEVLSTPTPFIIGVNAEFQAETQELLDVIVADLDGGTVTVPECVHIPALPEPLQSQTHSVLSMVLDPELELADLAFPPPSMCASSLKMQDKELRAVFLRLFAQLLQGYRWCLHMVRIHPEPVIRFHKAAFLGQRGLVEDDFLMKVLEGMAFAGFVSERGVPYRSTDLFDELVAHEVARMRADENHPQRVLRHVKELAEQLYKNENPYPAVAMHKVQRPGEASHLRRAPRPFPRLDEGVVQWIVDQATAKMQGAPPAVRTERRTAVPSGPPMSALPERGGGLHSNSARRLEVVRSCIACVFEGKMLEAKKVRAGGTGAAVWRLLPQGRAGPGPLLACRRLDGDRLVAHWCMPGQGFRPPQPAVRVCLLTSPHTPEGSASPRVSPLVPPLLPAVLRALKGRAARRCLAQELHLHVQQNRAVLDHQQFDFVVRMMNCCLQDCTALDEHGVAAALLPLVTAFCRKLSPGVTQFAYSCVQEHLVWSTPQFWEAMFYGDVQTHIRALYLEPAEDGEPSQVRRVLGPGQVPACPPLTCGVRQGGDNSAQEDTRSALDVASEQRRLWPTLSREKQQELVQKEESTVFSQAIHYANRMSYLLLPLDSSKSRLLRERPGLGDLESASNSLVTSSMAGSVAESYDTESGFEDAEACDVAGAVVRFINRFVDKVCTESGVTSDHLKGLHVMVPDIVQMHIETLEAVHRESKRLPPIQKPKLLRPRLLAGEECVLDGLRVYLLPDGRQGGAGGIGGGPALLPAEGAIFLTTYRVIFTGLPTDPLVGEQVVVRSFPVAALTKEKRISAQNPVDQVIQDGLQLRSCTFQVGPGAGGREGGSRSRQCLKRCPPPSWSSPGAVRSASTSVHQCTHLRVSLSLEDAVQQPGRHGDRLSGSPDPQEDMPHQSQGAHRPPGPGQASLGGARRAGQGSPDAGLRPMSPQLLKMVFDEEVGSDGTELFRKQLHKLRYPPDIRDTFALSLDSAHTAGRPPRATKDKGPSLRSLSRNLMKNAKRTMGRQHITRKKYTPPSWEQRGQPSPEDQDDEISVSEELEPSTLTPASALKPADRMTMSSLVERACCRDYQRLGLGTLSSSLSRARSEPFRVSPVNRMYAICRSYPGLLIVPQSVQDNTLQRVARCYRQGRFPVVCWRSGRSRAVLLRAGGLQGKGVAGLFKTQNAPSPGQSQADSSSLEQEKYLQAVVSSMPRHADALGRNTLSGFSSHTGGHGLSLLSAVPPVPSPRARVTTLSNPMAASVSRPTAPRGKWGSVRASGRSGGLGADVGSRLAGRDMLGPPQANGAPPDPGFLRPQRAALYIIGDKAQLKGVRPDPLQQWELVPIEVFEARQVKASFKKLLKACVPGYPVSEVNPDSFLRSLEDSEWLVQIHKLLQVAVLVVELLDSGSSVLVSLEDGWDITTQVVSLVQLLSDPFYRTLEGFRLLVEKEWLSFGHRFSHRGAHTVAGQSSGVTPVFLQFLDCVHQVHLQFPMEFEFSPFYLKFLGYHHASRRFRTFLLDSDYERIELGLLFEEKGERRPPQPCRSVWEYVERLSKRTPVFYNYMYAPEDAEVLRPYSNVSNLKVWDFYTEETLAEGPPYDWELAQGPPGPPEPPEEERPDGGAPQSRRRVVWPCYDNRQRAQPDAISRLLQELQRLETELGRPPERWKDAWDRAKASQRLEGRADGRGTPSSLLVSSVPHHRRSLGVYLQEGPVGSTLSLSLDSDQSSSSTASGSRQAARRSTSTLYSQFQTAESENRSYEGTLYKKGAFMKPWKARWFVLDKTKHQLRYYDHRVDTECKGVIDLAEVETVVPGTPTMGAPKTVDEKAFFDVKTTRRVYCFCAQDVPSAQQWVDQLQSCLSDA</sequence>
<dbReference type="InterPro" id="IPR037516">
    <property type="entry name" value="Tripartite_DENN"/>
</dbReference>
<feature type="region of interest" description="Disordered" evidence="5">
    <location>
        <begin position="1659"/>
        <end position="1678"/>
    </location>
</feature>
<dbReference type="SMART" id="SM00568">
    <property type="entry name" value="GRAM"/>
    <property type="match status" value="1"/>
</dbReference>
<dbReference type="InterPro" id="IPR005112">
    <property type="entry name" value="dDENN_dom"/>
</dbReference>
<dbReference type="InterPro" id="IPR005113">
    <property type="entry name" value="uDENN_dom"/>
</dbReference>
<feature type="region of interest" description="Disordered" evidence="5">
    <location>
        <begin position="2079"/>
        <end position="2110"/>
    </location>
</feature>
<keyword evidence="4" id="KW-0344">Guanine-nucleotide releasing factor</keyword>
<dbReference type="SUPFAM" id="SSF50729">
    <property type="entry name" value="PH domain-like"/>
    <property type="match status" value="1"/>
</dbReference>
<evidence type="ECO:0000256" key="5">
    <source>
        <dbReference type="SAM" id="MobiDB-lite"/>
    </source>
</evidence>
<dbReference type="GO" id="GO:0005737">
    <property type="term" value="C:cytoplasm"/>
    <property type="evidence" value="ECO:0007669"/>
    <property type="project" value="UniProtKB-SubCell"/>
</dbReference>
<feature type="region of interest" description="Disordered" evidence="5">
    <location>
        <begin position="315"/>
        <end position="349"/>
    </location>
</feature>
<evidence type="ECO:0000256" key="2">
    <source>
        <dbReference type="ARBA" id="ARBA00007471"/>
    </source>
</evidence>
<keyword evidence="3" id="KW-0963">Cytoplasm</keyword>
<dbReference type="InterPro" id="IPR001849">
    <property type="entry name" value="PH_domain"/>
</dbReference>
<comment type="subcellular location">
    <subcellularLocation>
        <location evidence="1">Cytoplasm</location>
    </subcellularLocation>
</comment>
<feature type="compositionally biased region" description="Polar residues" evidence="5">
    <location>
        <begin position="1661"/>
        <end position="1678"/>
    </location>
</feature>
<feature type="compositionally biased region" description="Acidic residues" evidence="5">
    <location>
        <begin position="328"/>
        <end position="337"/>
    </location>
</feature>
<dbReference type="PROSITE" id="PS51339">
    <property type="entry name" value="PPASE_MYOTUBULARIN"/>
    <property type="match status" value="1"/>
</dbReference>
<dbReference type="InterPro" id="IPR029021">
    <property type="entry name" value="Prot-tyrosine_phosphatase-like"/>
</dbReference>
<dbReference type="InterPro" id="IPR004182">
    <property type="entry name" value="GRAM"/>
</dbReference>
<dbReference type="PANTHER" id="PTHR10807">
    <property type="entry name" value="MYOTUBULARIN-RELATED"/>
    <property type="match status" value="1"/>
</dbReference>
<dbReference type="PANTHER" id="PTHR10807:SF43">
    <property type="entry name" value="MYOTUBULARIN-RELATED PROTEIN 5"/>
    <property type="match status" value="1"/>
</dbReference>
<keyword evidence="10" id="KW-1185">Reference proteome</keyword>
<dbReference type="Pfam" id="PF12335">
    <property type="entry name" value="SBF2"/>
    <property type="match status" value="2"/>
</dbReference>
<evidence type="ECO:0000259" key="8">
    <source>
        <dbReference type="PROSITE" id="PS51339"/>
    </source>
</evidence>
<dbReference type="InterPro" id="IPR001194">
    <property type="entry name" value="cDENN_dom"/>
</dbReference>
<dbReference type="InterPro" id="IPR043153">
    <property type="entry name" value="DENN_C"/>
</dbReference>
<dbReference type="InterPro" id="IPR022096">
    <property type="entry name" value="SBF1/SBF2"/>
</dbReference>
<dbReference type="InterPro" id="IPR030564">
    <property type="entry name" value="Myotubularin"/>
</dbReference>
<feature type="non-terminal residue" evidence="9">
    <location>
        <position position="2344"/>
    </location>
</feature>
<dbReference type="SMART" id="SM00799">
    <property type="entry name" value="DENN"/>
    <property type="match status" value="1"/>
</dbReference>
<dbReference type="Pfam" id="PF06602">
    <property type="entry name" value="Myotub-related"/>
    <property type="match status" value="1"/>
</dbReference>
<dbReference type="EMBL" id="JAGFMF010011642">
    <property type="protein sequence ID" value="KAG8518000.1"/>
    <property type="molecule type" value="Genomic_DNA"/>
</dbReference>
<feature type="region of interest" description="Disordered" evidence="5">
    <location>
        <begin position="1317"/>
        <end position="1347"/>
    </location>
</feature>
<gene>
    <name evidence="9" type="ORF">J0S82_011044</name>
</gene>
<evidence type="ECO:0000256" key="3">
    <source>
        <dbReference type="ARBA" id="ARBA00022490"/>
    </source>
</evidence>
<dbReference type="CDD" id="cd01235">
    <property type="entry name" value="PH_Sbf1_hMTMR5"/>
    <property type="match status" value="1"/>
</dbReference>
<evidence type="ECO:0000256" key="4">
    <source>
        <dbReference type="ARBA" id="ARBA00022658"/>
    </source>
</evidence>
<evidence type="ECO:0000256" key="1">
    <source>
        <dbReference type="ARBA" id="ARBA00004496"/>
    </source>
</evidence>
<dbReference type="Gene3D" id="3.30.450.200">
    <property type="match status" value="1"/>
</dbReference>
<dbReference type="PROSITE" id="PS50003">
    <property type="entry name" value="PH_DOMAIN"/>
    <property type="match status" value="1"/>
</dbReference>
<feature type="region of interest" description="Disordered" evidence="5">
    <location>
        <begin position="2148"/>
        <end position="2178"/>
    </location>
</feature>
<feature type="region of interest" description="Disordered" evidence="5">
    <location>
        <begin position="1368"/>
        <end position="1425"/>
    </location>
</feature>
<name>A0A8J6DSA5_GALPY</name>
<dbReference type="InterPro" id="IPR010569">
    <property type="entry name" value="Myotubularin-like_Pase_dom"/>
</dbReference>
<accession>A0A8J6DSA5</accession>
<feature type="region of interest" description="Disordered" evidence="5">
    <location>
        <begin position="2200"/>
        <end position="2233"/>
    </location>
</feature>
<dbReference type="Gene3D" id="2.30.29.30">
    <property type="entry name" value="Pleckstrin-homology domain (PH domain)/Phosphotyrosine-binding domain (PTB)"/>
    <property type="match status" value="1"/>
</dbReference>
<feature type="domain" description="PH" evidence="6">
    <location>
        <begin position="2238"/>
        <end position="2342"/>
    </location>
</feature>
<dbReference type="SMART" id="SM00800">
    <property type="entry name" value="uDENN"/>
    <property type="match status" value="1"/>
</dbReference>
<feature type="compositionally biased region" description="Low complexity" evidence="5">
    <location>
        <begin position="2200"/>
        <end position="2227"/>
    </location>
</feature>
<dbReference type="FunFam" id="3.40.50.11500:FF:000006">
    <property type="entry name" value="SET binding factor 2"/>
    <property type="match status" value="1"/>
</dbReference>
<dbReference type="Pfam" id="PF03456">
    <property type="entry name" value="uDENN"/>
    <property type="match status" value="1"/>
</dbReference>
<dbReference type="InterPro" id="IPR011993">
    <property type="entry name" value="PH-like_dom_sf"/>
</dbReference>
<dbReference type="Proteomes" id="UP000700334">
    <property type="component" value="Unassembled WGS sequence"/>
</dbReference>
<dbReference type="Gene3D" id="3.40.50.11500">
    <property type="match status" value="1"/>
</dbReference>
<dbReference type="GO" id="GO:0016020">
    <property type="term" value="C:membrane"/>
    <property type="evidence" value="ECO:0007669"/>
    <property type="project" value="TreeGrafter"/>
</dbReference>
<feature type="compositionally biased region" description="Basic residues" evidence="5">
    <location>
        <begin position="1497"/>
        <end position="1512"/>
    </location>
</feature>
<dbReference type="SMART" id="SM00233">
    <property type="entry name" value="PH"/>
    <property type="match status" value="1"/>
</dbReference>
<dbReference type="Pfam" id="PF02141">
    <property type="entry name" value="DENN"/>
    <property type="match status" value="1"/>
</dbReference>
<feature type="region of interest" description="Disordered" evidence="5">
    <location>
        <begin position="1470"/>
        <end position="1546"/>
    </location>
</feature>